<reference evidence="2" key="1">
    <citation type="submission" date="2021-04" db="EMBL/GenBank/DDBJ databases">
        <title>Genome seq and assembly of Bacillus sp.</title>
        <authorList>
            <person name="Chhetri G."/>
        </authorList>
    </citation>
    <scope>NUCLEOTIDE SEQUENCE</scope>
    <source>
        <strain evidence="2">RG28</strain>
    </source>
</reference>
<comment type="caution">
    <text evidence="2">The sequence shown here is derived from an EMBL/GenBank/DDBJ whole genome shotgun (WGS) entry which is preliminary data.</text>
</comment>
<feature type="transmembrane region" description="Helical" evidence="1">
    <location>
        <begin position="66"/>
        <end position="84"/>
    </location>
</feature>
<name>A0A940NRW1_9BACI</name>
<feature type="transmembrane region" description="Helical" evidence="1">
    <location>
        <begin position="214"/>
        <end position="234"/>
    </location>
</feature>
<evidence type="ECO:0000313" key="3">
    <source>
        <dbReference type="Proteomes" id="UP000682134"/>
    </source>
</evidence>
<feature type="transmembrane region" description="Helical" evidence="1">
    <location>
        <begin position="129"/>
        <end position="147"/>
    </location>
</feature>
<feature type="transmembrane region" description="Helical" evidence="1">
    <location>
        <begin position="36"/>
        <end position="54"/>
    </location>
</feature>
<dbReference type="RefSeq" id="WP_209407485.1">
    <property type="nucleotide sequence ID" value="NZ_JAGIYQ010000019.1"/>
</dbReference>
<feature type="transmembrane region" description="Helical" evidence="1">
    <location>
        <begin position="376"/>
        <end position="395"/>
    </location>
</feature>
<dbReference type="AlphaFoldDB" id="A0A940NRW1"/>
<feature type="transmembrane region" description="Helical" evidence="1">
    <location>
        <begin position="310"/>
        <end position="330"/>
    </location>
</feature>
<keyword evidence="1" id="KW-0472">Membrane</keyword>
<organism evidence="2 3">
    <name type="scientific">Gottfriedia endophytica</name>
    <dbReference type="NCBI Taxonomy" id="2820819"/>
    <lineage>
        <taxon>Bacteria</taxon>
        <taxon>Bacillati</taxon>
        <taxon>Bacillota</taxon>
        <taxon>Bacilli</taxon>
        <taxon>Bacillales</taxon>
        <taxon>Bacillaceae</taxon>
        <taxon>Gottfriedia</taxon>
    </lineage>
</organism>
<accession>A0A940NRW1</accession>
<proteinExistence type="predicted"/>
<evidence type="ECO:0000256" key="1">
    <source>
        <dbReference type="SAM" id="Phobius"/>
    </source>
</evidence>
<feature type="transmembrane region" description="Helical" evidence="1">
    <location>
        <begin position="191"/>
        <end position="208"/>
    </location>
</feature>
<protein>
    <submittedName>
        <fullName evidence="2">Uncharacterized protein</fullName>
    </submittedName>
</protein>
<feature type="transmembrane region" description="Helical" evidence="1">
    <location>
        <begin position="415"/>
        <end position="436"/>
    </location>
</feature>
<feature type="transmembrane region" description="Helical" evidence="1">
    <location>
        <begin position="246"/>
        <end position="271"/>
    </location>
</feature>
<feature type="transmembrane region" description="Helical" evidence="1">
    <location>
        <begin position="7"/>
        <end position="30"/>
    </location>
</feature>
<feature type="transmembrane region" description="Helical" evidence="1">
    <location>
        <begin position="277"/>
        <end position="298"/>
    </location>
</feature>
<sequence>MIRFNYFTYALMNTITFLPYFLFIIIGNSYHTILNGWFPLIIFYTFKYTGPFLINSFQTKIKARELLLTFIAIATVGAFCGVLAPLSPMWIELAAVLMGTATGILLPLYTTIQFHEKSFYGRKMKGAHFLFALLTALIIVPLVLFTAHSHYSNLAFLICGIALSICFISLRQMPQYEIAVNPIYNFRVKSFIIFIIFTALIFIIKATRKTDLQIFIVLLLIGSLTVLAILTLMMKKFKVRFHLPKYIHFFAFIQGMTANFFLLYGTFYALSQKSNHFVTYGIYLPYGLGIIFSLFLGGKIVKKFNRIHPLSVISVGSFCGLLLTLIPWTIPIGGFFIGFFSSLQTRTLNRLAYAASESYKDSSLLLRNRWSKLGRMINQTILALLILLSSYLSHIPFNQVFLIVTGKSSQYKDLMFTNLLITGFIIVVSIGILFSYGNWRMKDKTGY</sequence>
<dbReference type="Proteomes" id="UP000682134">
    <property type="component" value="Unassembled WGS sequence"/>
</dbReference>
<evidence type="ECO:0000313" key="2">
    <source>
        <dbReference type="EMBL" id="MBP0727154.1"/>
    </source>
</evidence>
<keyword evidence="1" id="KW-0812">Transmembrane</keyword>
<feature type="transmembrane region" description="Helical" evidence="1">
    <location>
        <begin position="153"/>
        <end position="170"/>
    </location>
</feature>
<feature type="transmembrane region" description="Helical" evidence="1">
    <location>
        <begin position="90"/>
        <end position="109"/>
    </location>
</feature>
<keyword evidence="1" id="KW-1133">Transmembrane helix</keyword>
<keyword evidence="3" id="KW-1185">Reference proteome</keyword>
<gene>
    <name evidence="2" type="ORF">J5Y03_18555</name>
</gene>
<dbReference type="EMBL" id="JAGIYQ010000019">
    <property type="protein sequence ID" value="MBP0727154.1"/>
    <property type="molecule type" value="Genomic_DNA"/>
</dbReference>